<sequence length="178" mass="20589">MQRPLQCWRRVKKRVQTLFQLTVIFRLRKAVVRRLAGMDLPRRRNSRFFALNNNFLVFTVMHHRGGQLRQRPVWVFENSRAKIFDFGVVVGDVGHHRHHFRWEAEHPLNGVDVVHRVIQRAAAAFLLPRAAPPQIVITVSAPPERIHLRMANLARQPGINHGFQTPEGIGKAVLGDDR</sequence>
<proteinExistence type="predicted"/>
<protein>
    <submittedName>
        <fullName evidence="1">Uncharacterized protein</fullName>
    </submittedName>
</protein>
<evidence type="ECO:0000313" key="1">
    <source>
        <dbReference type="EMBL" id="MPN16122.1"/>
    </source>
</evidence>
<dbReference type="AlphaFoldDB" id="A0A645FR79"/>
<reference evidence="1" key="1">
    <citation type="submission" date="2019-08" db="EMBL/GenBank/DDBJ databases">
        <authorList>
            <person name="Kucharzyk K."/>
            <person name="Murdoch R.W."/>
            <person name="Higgins S."/>
            <person name="Loffler F."/>
        </authorList>
    </citation>
    <scope>NUCLEOTIDE SEQUENCE</scope>
</reference>
<dbReference type="EMBL" id="VSSQ01063029">
    <property type="protein sequence ID" value="MPN16122.1"/>
    <property type="molecule type" value="Genomic_DNA"/>
</dbReference>
<accession>A0A645FR79</accession>
<gene>
    <name evidence="1" type="ORF">SDC9_163460</name>
</gene>
<comment type="caution">
    <text evidence="1">The sequence shown here is derived from an EMBL/GenBank/DDBJ whole genome shotgun (WGS) entry which is preliminary data.</text>
</comment>
<name>A0A645FR79_9ZZZZ</name>
<organism evidence="1">
    <name type="scientific">bioreactor metagenome</name>
    <dbReference type="NCBI Taxonomy" id="1076179"/>
    <lineage>
        <taxon>unclassified sequences</taxon>
        <taxon>metagenomes</taxon>
        <taxon>ecological metagenomes</taxon>
    </lineage>
</organism>